<dbReference type="InterPro" id="IPR025640">
    <property type="entry name" value="GYF_2"/>
</dbReference>
<evidence type="ECO:0000259" key="2">
    <source>
        <dbReference type="Pfam" id="PF14237"/>
    </source>
</evidence>
<feature type="transmembrane region" description="Helical" evidence="1">
    <location>
        <begin position="247"/>
        <end position="269"/>
    </location>
</feature>
<feature type="transmembrane region" description="Helical" evidence="1">
    <location>
        <begin position="66"/>
        <end position="84"/>
    </location>
</feature>
<feature type="transmembrane region" description="Helical" evidence="1">
    <location>
        <begin position="205"/>
        <end position="227"/>
    </location>
</feature>
<proteinExistence type="predicted"/>
<sequence length="667" mass="73580">MGENWYLLDSQGQRGPFEHSELIARLKKYVDLKHVFVWHEGFSDWLPASQLFATNPEIKKIKIGKWALSGLMLGLFVCVCDVLFEWRGKKFADWSGDGLAHNIGFIFGTSALLAIGGLLIGAIARLLLSPEKRGVRRSSNLSFDLGESERTREHKYNNFIARNWRGEFPLWVSYWIIGTGCTITAALVPLVLVEVIRPKQGFGPLSIFIFFVLLWVTLAAASIWQLVGIWRSANVRIEERAEIGKRALWAGVAKFMVIVGFIQFAGIFAKGAVPQLTEAARIAFLDDPDIPDYSFRLLADGKEIEVSGGIKFGLSDDLRKILKASRQVKIIHLDSVGGRLGEGAALNSLIKEYGLNTYVSSKCMSACTLAFAGGSQRILKQGAVLGFHRGAFGGEDQQDDRAGSIERRIFQGAGFAASFIDRALSTPNRDMWKPSTEVLVSAGVVTRVSLGLEFAMSGYGSNQSRESVDGALQKASGVYVALKEKFPKLYNDLVEDFFNGLSNGENQGDLTLKMRTKLGGYIKSLLPLADDAVVIDFGRLAADQYEAVGQKNAQACYDFASGEKVGSHISYLSEEMKQRELRLDEQIIRSAAKRPPIADTTSAWKKVVDGLSSRGFSSDDMKLITDKNLAPAKYAKFCWLTVKLYREIVDLPGNESASVLREIFATK</sequence>
<keyword evidence="4" id="KW-1185">Reference proteome</keyword>
<feature type="transmembrane region" description="Helical" evidence="1">
    <location>
        <begin position="172"/>
        <end position="193"/>
    </location>
</feature>
<evidence type="ECO:0000313" key="4">
    <source>
        <dbReference type="Proteomes" id="UP000480266"/>
    </source>
</evidence>
<keyword evidence="1" id="KW-1133">Transmembrane helix</keyword>
<accession>A0A7C9RJD0</accession>
<evidence type="ECO:0000313" key="3">
    <source>
        <dbReference type="EMBL" id="NGX96136.1"/>
    </source>
</evidence>
<dbReference type="InterPro" id="IPR029045">
    <property type="entry name" value="ClpP/crotonase-like_dom_sf"/>
</dbReference>
<protein>
    <submittedName>
        <fullName evidence="3">DUF4339 domain-containing protein</fullName>
    </submittedName>
</protein>
<dbReference type="Proteomes" id="UP000480266">
    <property type="component" value="Unassembled WGS sequence"/>
</dbReference>
<name>A0A7C9RJD0_9BRAD</name>
<keyword evidence="1" id="KW-0812">Transmembrane</keyword>
<dbReference type="EMBL" id="JAAMRR010000695">
    <property type="protein sequence ID" value="NGX96136.1"/>
    <property type="molecule type" value="Genomic_DNA"/>
</dbReference>
<comment type="caution">
    <text evidence="3">The sequence shown here is derived from an EMBL/GenBank/DDBJ whole genome shotgun (WGS) entry which is preliminary data.</text>
</comment>
<dbReference type="AlphaFoldDB" id="A0A7C9RJD0"/>
<feature type="transmembrane region" description="Helical" evidence="1">
    <location>
        <begin position="104"/>
        <end position="128"/>
    </location>
</feature>
<keyword evidence="1" id="KW-0472">Membrane</keyword>
<reference evidence="3" key="1">
    <citation type="submission" date="2020-02" db="EMBL/GenBank/DDBJ databases">
        <title>Draft genome sequence of Candidatus Afipia apatlaquensis IBT-C3, a potential strain for decolorization of textile dyes.</title>
        <authorList>
            <person name="Sanchez-Reyes A."/>
            <person name="Breton-Deval L."/>
            <person name="Mangelson H."/>
            <person name="Sanchez-Flores A."/>
        </authorList>
    </citation>
    <scope>NUCLEOTIDE SEQUENCE [LARGE SCALE GENOMIC DNA]</scope>
    <source>
        <strain evidence="3">IBT-C3</strain>
    </source>
</reference>
<dbReference type="SUPFAM" id="SSF52096">
    <property type="entry name" value="ClpP/crotonase"/>
    <property type="match status" value="1"/>
</dbReference>
<dbReference type="Pfam" id="PF14237">
    <property type="entry name" value="GYF_2"/>
    <property type="match status" value="1"/>
</dbReference>
<evidence type="ECO:0000256" key="1">
    <source>
        <dbReference type="SAM" id="Phobius"/>
    </source>
</evidence>
<gene>
    <name evidence="3" type="ORF">G4V63_13210</name>
</gene>
<feature type="domain" description="GYF" evidence="2">
    <location>
        <begin position="5"/>
        <end position="50"/>
    </location>
</feature>
<organism evidence="3 4">
    <name type="scientific">Candidatus Afipia apatlaquensis</name>
    <dbReference type="NCBI Taxonomy" id="2712852"/>
    <lineage>
        <taxon>Bacteria</taxon>
        <taxon>Pseudomonadati</taxon>
        <taxon>Pseudomonadota</taxon>
        <taxon>Alphaproteobacteria</taxon>
        <taxon>Hyphomicrobiales</taxon>
        <taxon>Nitrobacteraceae</taxon>
        <taxon>Afipia</taxon>
    </lineage>
</organism>
<dbReference type="Gene3D" id="3.90.226.10">
    <property type="entry name" value="2-enoyl-CoA Hydratase, Chain A, domain 1"/>
    <property type="match status" value="1"/>
</dbReference>